<dbReference type="EMBL" id="LFYR01000069">
    <property type="protein sequence ID" value="KMZ76230.1"/>
    <property type="molecule type" value="Genomic_DNA"/>
</dbReference>
<evidence type="ECO:0000256" key="1">
    <source>
        <dbReference type="SAM" id="MobiDB-lite"/>
    </source>
</evidence>
<evidence type="ECO:0000313" key="2">
    <source>
        <dbReference type="EMBL" id="KMZ76230.1"/>
    </source>
</evidence>
<name>A0A0K9Q663_ZOSMR</name>
<keyword evidence="3" id="KW-1185">Reference proteome</keyword>
<feature type="region of interest" description="Disordered" evidence="1">
    <location>
        <begin position="19"/>
        <end position="53"/>
    </location>
</feature>
<reference evidence="3" key="1">
    <citation type="journal article" date="2016" name="Nature">
        <title>The genome of the seagrass Zostera marina reveals angiosperm adaptation to the sea.</title>
        <authorList>
            <person name="Olsen J.L."/>
            <person name="Rouze P."/>
            <person name="Verhelst B."/>
            <person name="Lin Y.-C."/>
            <person name="Bayer T."/>
            <person name="Collen J."/>
            <person name="Dattolo E."/>
            <person name="De Paoli E."/>
            <person name="Dittami S."/>
            <person name="Maumus F."/>
            <person name="Michel G."/>
            <person name="Kersting A."/>
            <person name="Lauritano C."/>
            <person name="Lohaus R."/>
            <person name="Toepel M."/>
            <person name="Tonon T."/>
            <person name="Vanneste K."/>
            <person name="Amirebrahimi M."/>
            <person name="Brakel J."/>
            <person name="Bostroem C."/>
            <person name="Chovatia M."/>
            <person name="Grimwood J."/>
            <person name="Jenkins J.W."/>
            <person name="Jueterbock A."/>
            <person name="Mraz A."/>
            <person name="Stam W.T."/>
            <person name="Tice H."/>
            <person name="Bornberg-Bauer E."/>
            <person name="Green P.J."/>
            <person name="Pearson G.A."/>
            <person name="Procaccini G."/>
            <person name="Duarte C.M."/>
            <person name="Schmutz J."/>
            <person name="Reusch T.B.H."/>
            <person name="Van de Peer Y."/>
        </authorList>
    </citation>
    <scope>NUCLEOTIDE SEQUENCE [LARGE SCALE GENOMIC DNA]</scope>
    <source>
        <strain evidence="3">cv. Finnish</strain>
    </source>
</reference>
<dbReference type="Proteomes" id="UP000036987">
    <property type="component" value="Unassembled WGS sequence"/>
</dbReference>
<dbReference type="STRING" id="29655.A0A0K9Q663"/>
<dbReference type="OMA" id="STMHVPR"/>
<dbReference type="OrthoDB" id="1842891at2759"/>
<comment type="caution">
    <text evidence="2">The sequence shown here is derived from an EMBL/GenBank/DDBJ whole genome shotgun (WGS) entry which is preliminary data.</text>
</comment>
<sequence>MKDLLATAPWRGEVDSDKFKGANLRATNQPGSTPKMYVPGKKPDSSRNGQDENSLVFDPELRYSFQRNLRFLQSVFSIDTIVKPLPPTIAYYASRNLSFFTSIFTQFFDPAGIQNAQKSLGLGHEERERRVR</sequence>
<organism evidence="2 3">
    <name type="scientific">Zostera marina</name>
    <name type="common">Eelgrass</name>
    <dbReference type="NCBI Taxonomy" id="29655"/>
    <lineage>
        <taxon>Eukaryota</taxon>
        <taxon>Viridiplantae</taxon>
        <taxon>Streptophyta</taxon>
        <taxon>Embryophyta</taxon>
        <taxon>Tracheophyta</taxon>
        <taxon>Spermatophyta</taxon>
        <taxon>Magnoliopsida</taxon>
        <taxon>Liliopsida</taxon>
        <taxon>Zosteraceae</taxon>
        <taxon>Zostera</taxon>
    </lineage>
</organism>
<proteinExistence type="predicted"/>
<protein>
    <submittedName>
        <fullName evidence="2">Uncharacterized protein</fullName>
    </submittedName>
</protein>
<evidence type="ECO:0000313" key="3">
    <source>
        <dbReference type="Proteomes" id="UP000036987"/>
    </source>
</evidence>
<gene>
    <name evidence="2" type="ORF">ZOSMA_105G00610</name>
</gene>
<accession>A0A0K9Q663</accession>
<dbReference type="AlphaFoldDB" id="A0A0K9Q663"/>
<dbReference type="PANTHER" id="PTHR37191">
    <property type="entry name" value="ZINC FINGER/BTB DOMAIN PROTEIN"/>
    <property type="match status" value="1"/>
</dbReference>
<dbReference type="PANTHER" id="PTHR37191:SF1">
    <property type="entry name" value="OS08G0112600 PROTEIN"/>
    <property type="match status" value="1"/>
</dbReference>